<proteinExistence type="inferred from homology"/>
<dbReference type="InterPro" id="IPR057596">
    <property type="entry name" value="RDRP_core"/>
</dbReference>
<dbReference type="AlphaFoldDB" id="A0A9Q5HU81"/>
<dbReference type="InterPro" id="IPR007855">
    <property type="entry name" value="RDRP"/>
</dbReference>
<dbReference type="OrthoDB" id="6513042at2759"/>
<dbReference type="PANTHER" id="PTHR23079:SF55">
    <property type="entry name" value="RNA-DIRECTED RNA POLYMERASE"/>
    <property type="match status" value="1"/>
</dbReference>
<reference evidence="3" key="1">
    <citation type="submission" date="2016-06" db="EMBL/GenBank/DDBJ databases">
        <title>Draft Genome sequence of the fungus Inonotus baumii.</title>
        <authorList>
            <person name="Zhu H."/>
            <person name="Lin W."/>
        </authorList>
    </citation>
    <scope>NUCLEOTIDE SEQUENCE</scope>
    <source>
        <strain evidence="3">821</strain>
    </source>
</reference>
<feature type="domain" description="RDRP core" evidence="2">
    <location>
        <begin position="458"/>
        <end position="1050"/>
    </location>
</feature>
<dbReference type="GO" id="GO:0030422">
    <property type="term" value="P:siRNA processing"/>
    <property type="evidence" value="ECO:0007669"/>
    <property type="project" value="TreeGrafter"/>
</dbReference>
<keyword evidence="1" id="KW-0696">RNA-directed RNA polymerase</keyword>
<dbReference type="PANTHER" id="PTHR23079">
    <property type="entry name" value="RNA-DEPENDENT RNA POLYMERASE"/>
    <property type="match status" value="1"/>
</dbReference>
<protein>
    <recommendedName>
        <fullName evidence="1">RNA-dependent RNA polymerase</fullName>
        <ecNumber evidence="1">2.7.7.48</ecNumber>
    </recommendedName>
</protein>
<name>A0A9Q5HU81_SANBA</name>
<organism evidence="3 4">
    <name type="scientific">Sanghuangporus baumii</name>
    <name type="common">Phellinus baumii</name>
    <dbReference type="NCBI Taxonomy" id="108892"/>
    <lineage>
        <taxon>Eukaryota</taxon>
        <taxon>Fungi</taxon>
        <taxon>Dikarya</taxon>
        <taxon>Basidiomycota</taxon>
        <taxon>Agaricomycotina</taxon>
        <taxon>Agaricomycetes</taxon>
        <taxon>Hymenochaetales</taxon>
        <taxon>Hymenochaetaceae</taxon>
        <taxon>Sanghuangporus</taxon>
    </lineage>
</organism>
<keyword evidence="1" id="KW-0548">Nucleotidyltransferase</keyword>
<dbReference type="GO" id="GO:0031380">
    <property type="term" value="C:nuclear RNA-directed RNA polymerase complex"/>
    <property type="evidence" value="ECO:0007669"/>
    <property type="project" value="TreeGrafter"/>
</dbReference>
<evidence type="ECO:0000313" key="3">
    <source>
        <dbReference type="EMBL" id="OCB86097.1"/>
    </source>
</evidence>
<evidence type="ECO:0000256" key="1">
    <source>
        <dbReference type="RuleBase" id="RU363098"/>
    </source>
</evidence>
<keyword evidence="1" id="KW-0694">RNA-binding</keyword>
<evidence type="ECO:0000259" key="2">
    <source>
        <dbReference type="Pfam" id="PF05183"/>
    </source>
</evidence>
<keyword evidence="1" id="KW-0808">Transferase</keyword>
<comment type="similarity">
    <text evidence="1">Belongs to the RdRP family.</text>
</comment>
<dbReference type="EC" id="2.7.7.48" evidence="1"/>
<evidence type="ECO:0000313" key="4">
    <source>
        <dbReference type="Proteomes" id="UP000757232"/>
    </source>
</evidence>
<comment type="caution">
    <text evidence="3">The sequence shown here is derived from an EMBL/GenBank/DDBJ whole genome shotgun (WGS) entry which is preliminary data.</text>
</comment>
<accession>A0A9Q5HU81</accession>
<comment type="catalytic activity">
    <reaction evidence="1">
        <text>RNA(n) + a ribonucleoside 5'-triphosphate = RNA(n+1) + diphosphate</text>
        <dbReference type="Rhea" id="RHEA:21248"/>
        <dbReference type="Rhea" id="RHEA-COMP:14527"/>
        <dbReference type="Rhea" id="RHEA-COMP:17342"/>
        <dbReference type="ChEBI" id="CHEBI:33019"/>
        <dbReference type="ChEBI" id="CHEBI:61557"/>
        <dbReference type="ChEBI" id="CHEBI:140395"/>
        <dbReference type="EC" id="2.7.7.48"/>
    </reaction>
</comment>
<keyword evidence="4" id="KW-1185">Reference proteome</keyword>
<dbReference type="GO" id="GO:0003968">
    <property type="term" value="F:RNA-directed RNA polymerase activity"/>
    <property type="evidence" value="ECO:0007669"/>
    <property type="project" value="UniProtKB-KW"/>
</dbReference>
<dbReference type="EMBL" id="LNZH02000204">
    <property type="protein sequence ID" value="OCB86097.1"/>
    <property type="molecule type" value="Genomic_DNA"/>
</dbReference>
<gene>
    <name evidence="3" type="ORF">A7U60_g6684</name>
</gene>
<sequence>MLQVQIQMSLERFPHLSFDHPAHIPLALAAARRVANTPTIVLSAYSQLLQLGFGVNDSQIISEISKVVHKHPYFTRFNVDSLLNFAVYLHHPKKRIGFSNSYRTGSVTFQTEQVAKLFLELCGGVSPRIRIIAAFRPIEFKPSKFPAKSHVVENIRKLSFSDPLELQRQEEKLRLLGSSVVHLTEIQFGWECRDEVFSVEYARRTPCNLYFSRLRRQFEISLAHEDGYHQNIVVSLSQIQRVAASKDAFESSVIFHLASAPRFELGPVLPVIESGDDQSQDPRHNRLRMTSLKSDVHQRVVAYVSSTLRILCSPSEYDQFVELWELSEAHLTILHTNFRVEYREAFSQKYLEEVQRWVEFLGWPLAFQVDACLRNGTMDPKEILQVKPDIEELLKDEGEEHCAGLLRFYREQLQMMWYSEASQSQESVKDCFQRCRDEYRHSPAPVAEGLFYCLHVFITPSGVRLDGPFPEQTNRVIRKYPENKDHFLRVTFVEEDNFRFRFDTRTNARSFIDSHVGGILRNGLTIAGRRFEFLHYSQSALKDHAVWFILPFDDASTKCRVDAKSIIESLGTFTDLQFDKKLIYCPARYAARISQAFTTTDSSISIDPGEIIIEDDIIGETGSCFTDGVGTVSRELADEMWKLLCAKKRRGFRSRGHPRPRAFQIRFRGSKGMISVDHTLPGRVLVLRPSMIKFEAAEKEIEIAGVFNKPRKMLLNRPLIMLLEGLGVSGHIFLELQKQALQNIKDATGSLETISTVFENYGLGQSFRLTSCLQKLAGLRPGWMPCDAFYNKVTRVAIFHILRDLKHRARIPVPGWTLVGVADVHSYLKEGEVFVCIEEERGRRKFLEGLVCISRSPTIHPGDVQVARAIGAPPPDSPFLKEALANSLVFATKGKRSLPSCLGGGDLDGDLYNITDYRELLPRTVYPPASYATAERKELDHPSTRDDVIDFIVDYINADNVGIIATNWLIIADQSLHGIHDPDCLKLAKLHSDAVEYAKTGRAVPMDQVPRLQHPAKPDWAEPEIGESSELGSIKYYPSQRAIGRLYREIDLSEASVGLMLEDSRPNRLSGMMHRLSLHRDTHEDGPKMSNPLWKAVKSKVEEFTEDLSISEKQSRNINDIFRKYCQELQWICSTYTINNRRHSRLTEAEVFVGTIKTKTPQRRRRSDLIGKLRERTMQLVTDVKYDLVGDDDMPKLGRLRLAWAAWQLSIKEQKFGAASFFWVALSSLFDAIKSIEEEDIED</sequence>
<dbReference type="GO" id="GO:0003723">
    <property type="term" value="F:RNA binding"/>
    <property type="evidence" value="ECO:0007669"/>
    <property type="project" value="UniProtKB-KW"/>
</dbReference>
<dbReference type="Proteomes" id="UP000757232">
    <property type="component" value="Unassembled WGS sequence"/>
</dbReference>
<dbReference type="Pfam" id="PF05183">
    <property type="entry name" value="RdRP"/>
    <property type="match status" value="1"/>
</dbReference>